<dbReference type="Proteomes" id="UP000256645">
    <property type="component" value="Unassembled WGS sequence"/>
</dbReference>
<comment type="caution">
    <text evidence="1">The sequence shown here is derived from an EMBL/GenBank/DDBJ whole genome shotgun (WGS) entry which is preliminary data.</text>
</comment>
<protein>
    <submittedName>
        <fullName evidence="1">Uncharacterized protein</fullName>
    </submittedName>
</protein>
<sequence length="150" mass="16991">MSLCLQKLRGNLMLSAKWMHLFSRIQQDPTNVVLVDTESGFIDDADIHQIGVVRLDGTVLLDESISHGCTVEEYFRRTQESVHDSLHIRAYKALRKTYGPSVSKPMRGISAVAALQKLHDSGLSRSMIWMEHSVGHFDYRRIAKITPVNL</sequence>
<dbReference type="AlphaFoldDB" id="A0A3D8QXK1"/>
<dbReference type="EMBL" id="PDLM01000011">
    <property type="protein sequence ID" value="RDW66495.1"/>
    <property type="molecule type" value="Genomic_DNA"/>
</dbReference>
<organism evidence="1 2">
    <name type="scientific">Coleophoma cylindrospora</name>
    <dbReference type="NCBI Taxonomy" id="1849047"/>
    <lineage>
        <taxon>Eukaryota</taxon>
        <taxon>Fungi</taxon>
        <taxon>Dikarya</taxon>
        <taxon>Ascomycota</taxon>
        <taxon>Pezizomycotina</taxon>
        <taxon>Leotiomycetes</taxon>
        <taxon>Helotiales</taxon>
        <taxon>Dermateaceae</taxon>
        <taxon>Coleophoma</taxon>
    </lineage>
</organism>
<evidence type="ECO:0000313" key="1">
    <source>
        <dbReference type="EMBL" id="RDW66495.1"/>
    </source>
</evidence>
<gene>
    <name evidence="1" type="ORF">BP6252_10130</name>
</gene>
<accession>A0A3D8QXK1</accession>
<name>A0A3D8QXK1_9HELO</name>
<keyword evidence="2" id="KW-1185">Reference proteome</keyword>
<evidence type="ECO:0000313" key="2">
    <source>
        <dbReference type="Proteomes" id="UP000256645"/>
    </source>
</evidence>
<proteinExistence type="predicted"/>
<reference evidence="1 2" key="1">
    <citation type="journal article" date="2018" name="IMA Fungus">
        <title>IMA Genome-F 9: Draft genome sequence of Annulohypoxylon stygium, Aspergillus mulundensis, Berkeleyomyces basicola (syn. Thielaviopsis basicola), Ceratocystis smalleyi, two Cercospora beticola strains, Coleophoma cylindrospora, Fusarium fracticaudum, Phialophora cf. hyalina, and Morchella septimelata.</title>
        <authorList>
            <person name="Wingfield B.D."/>
            <person name="Bills G.F."/>
            <person name="Dong Y."/>
            <person name="Huang W."/>
            <person name="Nel W.J."/>
            <person name="Swalarsk-Parry B.S."/>
            <person name="Vaghefi N."/>
            <person name="Wilken P.M."/>
            <person name="An Z."/>
            <person name="de Beer Z.W."/>
            <person name="De Vos L."/>
            <person name="Chen L."/>
            <person name="Duong T.A."/>
            <person name="Gao Y."/>
            <person name="Hammerbacher A."/>
            <person name="Kikkert J.R."/>
            <person name="Li Y."/>
            <person name="Li H."/>
            <person name="Li K."/>
            <person name="Li Q."/>
            <person name="Liu X."/>
            <person name="Ma X."/>
            <person name="Naidoo K."/>
            <person name="Pethybridge S.J."/>
            <person name="Sun J."/>
            <person name="Steenkamp E.T."/>
            <person name="van der Nest M.A."/>
            <person name="van Wyk S."/>
            <person name="Wingfield M.J."/>
            <person name="Xiong C."/>
            <person name="Yue Q."/>
            <person name="Zhang X."/>
        </authorList>
    </citation>
    <scope>NUCLEOTIDE SEQUENCE [LARGE SCALE GENOMIC DNA]</scope>
    <source>
        <strain evidence="1 2">BP6252</strain>
    </source>
</reference>
<dbReference type="OrthoDB" id="5087660at2759"/>